<dbReference type="InterPro" id="IPR008969">
    <property type="entry name" value="CarboxyPept-like_regulatory"/>
</dbReference>
<evidence type="ECO:0000313" key="3">
    <source>
        <dbReference type="Proteomes" id="UP000622475"/>
    </source>
</evidence>
<gene>
    <name evidence="2" type="ORF">IRJ16_20990</name>
</gene>
<evidence type="ECO:0008006" key="4">
    <source>
        <dbReference type="Google" id="ProtNLM"/>
    </source>
</evidence>
<evidence type="ECO:0000256" key="1">
    <source>
        <dbReference type="SAM" id="Coils"/>
    </source>
</evidence>
<dbReference type="SUPFAM" id="SSF49464">
    <property type="entry name" value="Carboxypeptidase regulatory domain-like"/>
    <property type="match status" value="1"/>
</dbReference>
<name>A0A929PYK3_9SPHI</name>
<organism evidence="2 3">
    <name type="scientific">Mucilaginibacter myungsuensis</name>
    <dbReference type="NCBI Taxonomy" id="649104"/>
    <lineage>
        <taxon>Bacteria</taxon>
        <taxon>Pseudomonadati</taxon>
        <taxon>Bacteroidota</taxon>
        <taxon>Sphingobacteriia</taxon>
        <taxon>Sphingobacteriales</taxon>
        <taxon>Sphingobacteriaceae</taxon>
        <taxon>Mucilaginibacter</taxon>
    </lineage>
</organism>
<feature type="coiled-coil region" evidence="1">
    <location>
        <begin position="148"/>
        <end position="175"/>
    </location>
</feature>
<evidence type="ECO:0000313" key="2">
    <source>
        <dbReference type="EMBL" id="MBE9664371.1"/>
    </source>
</evidence>
<keyword evidence="1" id="KW-0175">Coiled coil</keyword>
<dbReference type="RefSeq" id="WP_194113619.1">
    <property type="nucleotide sequence ID" value="NZ_JADFFL010000011.1"/>
</dbReference>
<protein>
    <recommendedName>
        <fullName evidence="4">Carboxypeptidase-like protein</fullName>
    </recommendedName>
</protein>
<keyword evidence="3" id="KW-1185">Reference proteome</keyword>
<proteinExistence type="predicted"/>
<reference evidence="2" key="1">
    <citation type="submission" date="2020-10" db="EMBL/GenBank/DDBJ databases">
        <title>Mucilaginibacter mali sp. nov., isolated from rhizosphere soil of apple orchard.</title>
        <authorList>
            <person name="Lee J.-S."/>
            <person name="Kim H.S."/>
            <person name="Kim J.-S."/>
        </authorList>
    </citation>
    <scope>NUCLEOTIDE SEQUENCE</scope>
    <source>
        <strain evidence="2">KCTC 22746</strain>
    </source>
</reference>
<accession>A0A929PYK3</accession>
<dbReference type="EMBL" id="JADFFL010000011">
    <property type="protein sequence ID" value="MBE9664371.1"/>
    <property type="molecule type" value="Genomic_DNA"/>
</dbReference>
<sequence>MFRYLFIVIALTLFIRPAFCQQAFKGRVLESKTRITIFGVRIQNLTSKASTFTDKAGDFTINAKANDLMVLSSFAYMSDTVLLVDLTSREFFLQPRGEMLKQVNVTQKEIKIPGGLGLGGTPEFHNQPVVYKRDAAGNYKGGIALRLFNNSGEKKRQADAEKERIEEKRSEIDKIFTPKNLAQYLPLKDAELEAFKVLYVPSVATYTAAGFNLVSYLNTCYKEFMKLPPEKRVVQALEKPIDQ</sequence>
<dbReference type="Proteomes" id="UP000622475">
    <property type="component" value="Unassembled WGS sequence"/>
</dbReference>
<comment type="caution">
    <text evidence="2">The sequence shown here is derived from an EMBL/GenBank/DDBJ whole genome shotgun (WGS) entry which is preliminary data.</text>
</comment>
<dbReference type="AlphaFoldDB" id="A0A929PYK3"/>